<proteinExistence type="predicted"/>
<dbReference type="AlphaFoldDB" id="A0A0E9XAN4"/>
<reference evidence="1" key="1">
    <citation type="submission" date="2014-11" db="EMBL/GenBank/DDBJ databases">
        <authorList>
            <person name="Amaro Gonzalez C."/>
        </authorList>
    </citation>
    <scope>NUCLEOTIDE SEQUENCE</scope>
</reference>
<reference evidence="1" key="2">
    <citation type="journal article" date="2015" name="Fish Shellfish Immunol.">
        <title>Early steps in the European eel (Anguilla anguilla)-Vibrio vulnificus interaction in the gills: Role of the RtxA13 toxin.</title>
        <authorList>
            <person name="Callol A."/>
            <person name="Pajuelo D."/>
            <person name="Ebbesson L."/>
            <person name="Teles M."/>
            <person name="MacKenzie S."/>
            <person name="Amaro C."/>
        </authorList>
    </citation>
    <scope>NUCLEOTIDE SEQUENCE</scope>
</reference>
<organism evidence="1">
    <name type="scientific">Anguilla anguilla</name>
    <name type="common">European freshwater eel</name>
    <name type="synonym">Muraena anguilla</name>
    <dbReference type="NCBI Taxonomy" id="7936"/>
    <lineage>
        <taxon>Eukaryota</taxon>
        <taxon>Metazoa</taxon>
        <taxon>Chordata</taxon>
        <taxon>Craniata</taxon>
        <taxon>Vertebrata</taxon>
        <taxon>Euteleostomi</taxon>
        <taxon>Actinopterygii</taxon>
        <taxon>Neopterygii</taxon>
        <taxon>Teleostei</taxon>
        <taxon>Anguilliformes</taxon>
        <taxon>Anguillidae</taxon>
        <taxon>Anguilla</taxon>
    </lineage>
</organism>
<sequence length="19" mass="2075">MLAAYVLHHMMLSASSAIK</sequence>
<protein>
    <submittedName>
        <fullName evidence="1">Uncharacterized protein</fullName>
    </submittedName>
</protein>
<dbReference type="EMBL" id="GBXM01009692">
    <property type="protein sequence ID" value="JAH98885.1"/>
    <property type="molecule type" value="Transcribed_RNA"/>
</dbReference>
<accession>A0A0E9XAN4</accession>
<evidence type="ECO:0000313" key="1">
    <source>
        <dbReference type="EMBL" id="JAH98885.1"/>
    </source>
</evidence>
<name>A0A0E9XAN4_ANGAN</name>